<evidence type="ECO:0000313" key="3">
    <source>
        <dbReference type="Proteomes" id="UP000000841"/>
    </source>
</evidence>
<dbReference type="EMBL" id="CP001683">
    <property type="protein sequence ID" value="ACU95593.1"/>
    <property type="molecule type" value="Genomic_DNA"/>
</dbReference>
<dbReference type="RefSeq" id="WP_012796022.1">
    <property type="nucleotide sequence ID" value="NC_013159.1"/>
</dbReference>
<accession>C7MUN0</accession>
<dbReference type="STRING" id="471857.Svir_05190"/>
<evidence type="ECO:0000313" key="2">
    <source>
        <dbReference type="EMBL" id="ACU95593.1"/>
    </source>
</evidence>
<feature type="region of interest" description="Disordered" evidence="1">
    <location>
        <begin position="82"/>
        <end position="132"/>
    </location>
</feature>
<dbReference type="KEGG" id="svi:Svir_05190"/>
<feature type="compositionally biased region" description="Pro residues" evidence="1">
    <location>
        <begin position="122"/>
        <end position="132"/>
    </location>
</feature>
<gene>
    <name evidence="2" type="ordered locus">Svir_05190</name>
</gene>
<name>C7MUN0_SACVD</name>
<dbReference type="HOGENOM" id="CLU_1915609_0_0_11"/>
<evidence type="ECO:0000256" key="1">
    <source>
        <dbReference type="SAM" id="MobiDB-lite"/>
    </source>
</evidence>
<protein>
    <submittedName>
        <fullName evidence="2">Uncharacterized protein</fullName>
    </submittedName>
</protein>
<keyword evidence="3" id="KW-1185">Reference proteome</keyword>
<sequence>MVVELLHRQDGGELPAEGLCALADRLAGLAADLHIRAAEIDDAALSTCCRNPTALPHWQWEALEEVLAEMCERTSGALKDLHDRGEASSKRAAPQATPASPCPKATRCDGVSSRPSARSPTSPTPPPTTRAL</sequence>
<proteinExistence type="predicted"/>
<feature type="compositionally biased region" description="Low complexity" evidence="1">
    <location>
        <begin position="112"/>
        <end position="121"/>
    </location>
</feature>
<dbReference type="AlphaFoldDB" id="C7MUN0"/>
<reference evidence="2 3" key="1">
    <citation type="journal article" date="2009" name="Stand. Genomic Sci.">
        <title>Complete genome sequence of Saccharomonospora viridis type strain (P101).</title>
        <authorList>
            <person name="Pati A."/>
            <person name="Sikorski J."/>
            <person name="Nolan M."/>
            <person name="Lapidus A."/>
            <person name="Copeland A."/>
            <person name="Glavina Del Rio T."/>
            <person name="Lucas S."/>
            <person name="Chen F."/>
            <person name="Tice H."/>
            <person name="Pitluck S."/>
            <person name="Cheng J.F."/>
            <person name="Chertkov O."/>
            <person name="Brettin T."/>
            <person name="Han C."/>
            <person name="Detter J.C."/>
            <person name="Kuske C."/>
            <person name="Bruce D."/>
            <person name="Goodwin L."/>
            <person name="Chain P."/>
            <person name="D'haeseleer P."/>
            <person name="Chen A."/>
            <person name="Palaniappan K."/>
            <person name="Ivanova N."/>
            <person name="Mavromatis K."/>
            <person name="Mikhailova N."/>
            <person name="Rohde M."/>
            <person name="Tindall B.J."/>
            <person name="Goker M."/>
            <person name="Bristow J."/>
            <person name="Eisen J.A."/>
            <person name="Markowitz V."/>
            <person name="Hugenholtz P."/>
            <person name="Kyrpides N.C."/>
            <person name="Klenk H.P."/>
        </authorList>
    </citation>
    <scope>NUCLEOTIDE SEQUENCE [LARGE SCALE GENOMIC DNA]</scope>
    <source>
        <strain evidence="3">ATCC 15386 / DSM 43017 / JCM 3036 / NBRC 12207 / P101</strain>
    </source>
</reference>
<dbReference type="Proteomes" id="UP000000841">
    <property type="component" value="Chromosome"/>
</dbReference>
<organism evidence="2 3">
    <name type="scientific">Saccharomonospora viridis (strain ATCC 15386 / DSM 43017 / JCM 3036 / CCUG 5913 / NBRC 12207 / NCIMB 9602 / P101)</name>
    <name type="common">Thermoactinomyces viridis</name>
    <dbReference type="NCBI Taxonomy" id="471857"/>
    <lineage>
        <taxon>Bacteria</taxon>
        <taxon>Bacillati</taxon>
        <taxon>Actinomycetota</taxon>
        <taxon>Actinomycetes</taxon>
        <taxon>Pseudonocardiales</taxon>
        <taxon>Pseudonocardiaceae</taxon>
        <taxon>Saccharomonospora</taxon>
    </lineage>
</organism>